<dbReference type="EMBL" id="CAJNOC010002552">
    <property type="protein sequence ID" value="CAF0939749.1"/>
    <property type="molecule type" value="Genomic_DNA"/>
</dbReference>
<dbReference type="PROSITE" id="PS50082">
    <property type="entry name" value="WD_REPEATS_2"/>
    <property type="match status" value="1"/>
</dbReference>
<proteinExistence type="predicted"/>
<dbReference type="Pfam" id="PF00400">
    <property type="entry name" value="WD40"/>
    <property type="match status" value="2"/>
</dbReference>
<gene>
    <name evidence="4" type="ORF">OXX778_LOCUS13364</name>
</gene>
<dbReference type="InterPro" id="IPR015943">
    <property type="entry name" value="WD40/YVTN_repeat-like_dom_sf"/>
</dbReference>
<keyword evidence="1 3" id="KW-0853">WD repeat</keyword>
<dbReference type="GO" id="GO:1990234">
    <property type="term" value="C:transferase complex"/>
    <property type="evidence" value="ECO:0007669"/>
    <property type="project" value="UniProtKB-ARBA"/>
</dbReference>
<comment type="caution">
    <text evidence="4">The sequence shown here is derived from an EMBL/GenBank/DDBJ whole genome shotgun (WGS) entry which is preliminary data.</text>
</comment>
<dbReference type="OrthoDB" id="9670814at2759"/>
<dbReference type="InterPro" id="IPR001680">
    <property type="entry name" value="WD40_rpt"/>
</dbReference>
<evidence type="ECO:0000313" key="5">
    <source>
        <dbReference type="Proteomes" id="UP000663879"/>
    </source>
</evidence>
<feature type="repeat" description="WD" evidence="3">
    <location>
        <begin position="47"/>
        <end position="87"/>
    </location>
</feature>
<dbReference type="Proteomes" id="UP000663879">
    <property type="component" value="Unassembled WGS sequence"/>
</dbReference>
<dbReference type="SMART" id="SM00320">
    <property type="entry name" value="WD40"/>
    <property type="match status" value="4"/>
</dbReference>
<protein>
    <submittedName>
        <fullName evidence="4">Uncharacterized protein</fullName>
    </submittedName>
</protein>
<dbReference type="AlphaFoldDB" id="A0A814CA40"/>
<reference evidence="4" key="1">
    <citation type="submission" date="2021-02" db="EMBL/GenBank/DDBJ databases">
        <authorList>
            <person name="Nowell W R."/>
        </authorList>
    </citation>
    <scope>NUCLEOTIDE SEQUENCE</scope>
    <source>
        <strain evidence="4">Ploen Becks lab</strain>
    </source>
</reference>
<keyword evidence="5" id="KW-1185">Reference proteome</keyword>
<evidence type="ECO:0000256" key="1">
    <source>
        <dbReference type="ARBA" id="ARBA00022574"/>
    </source>
</evidence>
<dbReference type="PANTHER" id="PTHR22847:SF637">
    <property type="entry name" value="WD REPEAT DOMAIN 5B"/>
    <property type="match status" value="1"/>
</dbReference>
<dbReference type="SUPFAM" id="SSF50978">
    <property type="entry name" value="WD40 repeat-like"/>
    <property type="match status" value="1"/>
</dbReference>
<dbReference type="Gene3D" id="2.130.10.10">
    <property type="entry name" value="YVTN repeat-like/Quinoprotein amine dehydrogenase"/>
    <property type="match status" value="1"/>
</dbReference>
<organism evidence="4 5">
    <name type="scientific">Brachionus calyciflorus</name>
    <dbReference type="NCBI Taxonomy" id="104777"/>
    <lineage>
        <taxon>Eukaryota</taxon>
        <taxon>Metazoa</taxon>
        <taxon>Spiralia</taxon>
        <taxon>Gnathifera</taxon>
        <taxon>Rotifera</taxon>
        <taxon>Eurotatoria</taxon>
        <taxon>Monogononta</taxon>
        <taxon>Pseudotrocha</taxon>
        <taxon>Ploima</taxon>
        <taxon>Brachionidae</taxon>
        <taxon>Brachionus</taxon>
    </lineage>
</organism>
<evidence type="ECO:0000256" key="3">
    <source>
        <dbReference type="PROSITE-ProRule" id="PRU00221"/>
    </source>
</evidence>
<dbReference type="InterPro" id="IPR036322">
    <property type="entry name" value="WD40_repeat_dom_sf"/>
</dbReference>
<accession>A0A814CA40</accession>
<name>A0A814CA40_9BILA</name>
<keyword evidence="2" id="KW-0677">Repeat</keyword>
<dbReference type="PANTHER" id="PTHR22847">
    <property type="entry name" value="WD40 REPEAT PROTEIN"/>
    <property type="match status" value="1"/>
</dbReference>
<sequence>MSKYTKSLKFNEEILCLEIFGEKLFAGFFNGLIRIINNKNNCIIRTLTGHISYVFCLKLISKNTLASTAFEGSVKIWNIDSGNCLETIKGHCSSPNCLALSSKGDLFMGFKDGHIRVWDKEKWQVLNIFQIDNRPIGDLSVTENGEFLIRSEDNLSIRIFKPC</sequence>
<evidence type="ECO:0000313" key="4">
    <source>
        <dbReference type="EMBL" id="CAF0939749.1"/>
    </source>
</evidence>
<evidence type="ECO:0000256" key="2">
    <source>
        <dbReference type="ARBA" id="ARBA00022737"/>
    </source>
</evidence>